<keyword evidence="3" id="KW-1185">Reference proteome</keyword>
<dbReference type="RefSeq" id="XP_060286840.1">
    <property type="nucleotide sequence ID" value="XM_060423218.1"/>
</dbReference>
<dbReference type="Pfam" id="PF11937">
    <property type="entry name" value="DUF3455"/>
    <property type="match status" value="1"/>
</dbReference>
<gene>
    <name evidence="2" type="ORF">QBC33DRAFT_276210</name>
</gene>
<feature type="chain" id="PRO_5042551739" evidence="1">
    <location>
        <begin position="18"/>
        <end position="269"/>
    </location>
</feature>
<organism evidence="2 3">
    <name type="scientific">Phialemonium atrogriseum</name>
    <dbReference type="NCBI Taxonomy" id="1093897"/>
    <lineage>
        <taxon>Eukaryota</taxon>
        <taxon>Fungi</taxon>
        <taxon>Dikarya</taxon>
        <taxon>Ascomycota</taxon>
        <taxon>Pezizomycotina</taxon>
        <taxon>Sordariomycetes</taxon>
        <taxon>Sordariomycetidae</taxon>
        <taxon>Cephalothecales</taxon>
        <taxon>Cephalothecaceae</taxon>
        <taxon>Phialemonium</taxon>
    </lineage>
</organism>
<evidence type="ECO:0000256" key="1">
    <source>
        <dbReference type="SAM" id="SignalP"/>
    </source>
</evidence>
<dbReference type="GeneID" id="85306405"/>
<evidence type="ECO:0000313" key="2">
    <source>
        <dbReference type="EMBL" id="KAK1770627.1"/>
    </source>
</evidence>
<comment type="caution">
    <text evidence="2">The sequence shown here is derived from an EMBL/GenBank/DDBJ whole genome shotgun (WGS) entry which is preliminary data.</text>
</comment>
<proteinExistence type="predicted"/>
<dbReference type="EMBL" id="MU839000">
    <property type="protein sequence ID" value="KAK1770627.1"/>
    <property type="molecule type" value="Genomic_DNA"/>
</dbReference>
<accession>A0AAJ0C6X1</accession>
<name>A0AAJ0C6X1_9PEZI</name>
<keyword evidence="1" id="KW-0732">Signal</keyword>
<dbReference type="AlphaFoldDB" id="A0AAJ0C6X1"/>
<evidence type="ECO:0000313" key="3">
    <source>
        <dbReference type="Proteomes" id="UP001244011"/>
    </source>
</evidence>
<dbReference type="PANTHER" id="PTHR35567">
    <property type="entry name" value="MALATE DEHYDROGENASE (AFU_ORTHOLOGUE AFUA_2G13800)"/>
    <property type="match status" value="1"/>
</dbReference>
<dbReference type="Proteomes" id="UP001244011">
    <property type="component" value="Unassembled WGS sequence"/>
</dbReference>
<dbReference type="InterPro" id="IPR021851">
    <property type="entry name" value="DUF3455"/>
</dbReference>
<feature type="signal peptide" evidence="1">
    <location>
        <begin position="1"/>
        <end position="17"/>
    </location>
</feature>
<dbReference type="PANTHER" id="PTHR35567:SF1">
    <property type="entry name" value="CONSERVED FUNGAL PROTEIN (AFU_ORTHOLOGUE AFUA_1G14230)"/>
    <property type="match status" value="1"/>
</dbReference>
<protein>
    <submittedName>
        <fullName evidence="2">Malate dehydrogenase</fullName>
    </submittedName>
</protein>
<sequence length="269" mass="28448">MHASLWLVSALSASVLAAPKFPVFNTNTAIPEGLEALSDYFNLLASKVQQNRHNQEAPACDLSKIQQPTASPPLPPVAAGLHLKHIAIGRGTQNYTCDVTNATAAPVATGAVATLFNASCLASAHRDLFGTLPRASMLFNLTLPSDSSVQHLFPSNLNVSGHHFFNASGVPFFDLDTDPDMQLGRLPCTKNASSPAPADAARGQRGEPAVPWLQLVAAEGATGGLQEVYRLGTVGGSAPATCEGMPANFEVQYSAEYWFYEGKPETEDV</sequence>
<reference evidence="2" key="1">
    <citation type="submission" date="2023-06" db="EMBL/GenBank/DDBJ databases">
        <title>Genome-scale phylogeny and comparative genomics of the fungal order Sordariales.</title>
        <authorList>
            <consortium name="Lawrence Berkeley National Laboratory"/>
            <person name="Hensen N."/>
            <person name="Bonometti L."/>
            <person name="Westerberg I."/>
            <person name="Brannstrom I.O."/>
            <person name="Guillou S."/>
            <person name="Cros-Aarteil S."/>
            <person name="Calhoun S."/>
            <person name="Haridas S."/>
            <person name="Kuo A."/>
            <person name="Mondo S."/>
            <person name="Pangilinan J."/>
            <person name="Riley R."/>
            <person name="Labutti K."/>
            <person name="Andreopoulos B."/>
            <person name="Lipzen A."/>
            <person name="Chen C."/>
            <person name="Yanf M."/>
            <person name="Daum C."/>
            <person name="Ng V."/>
            <person name="Clum A."/>
            <person name="Steindorff A."/>
            <person name="Ohm R."/>
            <person name="Martin F."/>
            <person name="Silar P."/>
            <person name="Natvig D."/>
            <person name="Lalanne C."/>
            <person name="Gautier V."/>
            <person name="Ament-Velasquez S.L."/>
            <person name="Kruys A."/>
            <person name="Hutchinson M.I."/>
            <person name="Powell A.J."/>
            <person name="Barry K."/>
            <person name="Miller A.N."/>
            <person name="Grigoriev I.V."/>
            <person name="Debuchy R."/>
            <person name="Gladieux P."/>
            <person name="Thoren M.H."/>
            <person name="Johannesson H."/>
        </authorList>
    </citation>
    <scope>NUCLEOTIDE SEQUENCE</scope>
    <source>
        <strain evidence="2">8032-3</strain>
    </source>
</reference>